<evidence type="ECO:0000256" key="1">
    <source>
        <dbReference type="ARBA" id="ARBA00004651"/>
    </source>
</evidence>
<gene>
    <name evidence="8" type="ORF">FC770_06850</name>
</gene>
<evidence type="ECO:0000313" key="9">
    <source>
        <dbReference type="Proteomes" id="UP000307808"/>
    </source>
</evidence>
<dbReference type="PANTHER" id="PTHR47089:SF1">
    <property type="entry name" value="GUANOSINE ABC TRANSPORTER PERMEASE PROTEIN NUPP"/>
    <property type="match status" value="1"/>
</dbReference>
<organism evidence="8 9">
    <name type="scientific">Nocardioides jishulii</name>
    <dbReference type="NCBI Taxonomy" id="2575440"/>
    <lineage>
        <taxon>Bacteria</taxon>
        <taxon>Bacillati</taxon>
        <taxon>Actinomycetota</taxon>
        <taxon>Actinomycetes</taxon>
        <taxon>Propionibacteriales</taxon>
        <taxon>Nocardioidaceae</taxon>
        <taxon>Nocardioides</taxon>
    </lineage>
</organism>
<keyword evidence="4 7" id="KW-1133">Transmembrane helix</keyword>
<evidence type="ECO:0000256" key="4">
    <source>
        <dbReference type="ARBA" id="ARBA00022989"/>
    </source>
</evidence>
<evidence type="ECO:0000256" key="7">
    <source>
        <dbReference type="SAM" id="Phobius"/>
    </source>
</evidence>
<sequence>MTSDERPPSGSESEPVVAPDVSYGEPTGPSTAENPSGAPAELTPGRWRGVARDVTQGNGLVAVLSVLVALFIGSLLIIASDPDVHETFGYLAARPGDFFVASWESVRDAYSALFRGAVWNSRAPEFEGQIRPLTATLKFAAPLILGGLGVGLAFRTGLFNIGGRGQMLLGGAAAGWVVLAWTPPQWSLPSFLFWVPAWLDPTEWIHPGAGVLAAIVVGGLWGALAGLLKARTGAHEVIVTIMLNYVALYLVAYALSKQELLQAPGGGQPKSSPMPESALLPQMLGDKHTLHSGFVIALLAVVAVWWLLNRSAIGYRFRAVGENPSAAQTAGISVARVYVGVMFISGALLGLAGVNQVLGTTTTGVTEGLDAGIGFDAITVALLGRSSPVGILFAGLLFGGLRAGSFTMQTSEGIPTDIILVIQSLIVLFIAAPPLVRALFRLPSKEAK</sequence>
<evidence type="ECO:0000256" key="3">
    <source>
        <dbReference type="ARBA" id="ARBA00022692"/>
    </source>
</evidence>
<feature type="transmembrane region" description="Helical" evidence="7">
    <location>
        <begin position="378"/>
        <end position="398"/>
    </location>
</feature>
<dbReference type="EMBL" id="SZPY01000001">
    <property type="protein sequence ID" value="TKI64821.1"/>
    <property type="molecule type" value="Genomic_DNA"/>
</dbReference>
<feature type="transmembrane region" description="Helical" evidence="7">
    <location>
        <begin position="135"/>
        <end position="154"/>
    </location>
</feature>
<dbReference type="OrthoDB" id="45037at2"/>
<evidence type="ECO:0000313" key="8">
    <source>
        <dbReference type="EMBL" id="TKI64821.1"/>
    </source>
</evidence>
<name>A0A4U2YXB8_9ACTN</name>
<dbReference type="AlphaFoldDB" id="A0A4U2YXB8"/>
<dbReference type="CDD" id="cd06580">
    <property type="entry name" value="TM_PBP1_transp_TpRbsC_like"/>
    <property type="match status" value="1"/>
</dbReference>
<feature type="transmembrane region" description="Helical" evidence="7">
    <location>
        <begin position="418"/>
        <end position="440"/>
    </location>
</feature>
<comment type="subcellular location">
    <subcellularLocation>
        <location evidence="1">Cell membrane</location>
        <topology evidence="1">Multi-pass membrane protein</topology>
    </subcellularLocation>
</comment>
<feature type="transmembrane region" description="Helical" evidence="7">
    <location>
        <begin position="337"/>
        <end position="358"/>
    </location>
</feature>
<feature type="transmembrane region" description="Helical" evidence="7">
    <location>
        <begin position="204"/>
        <end position="225"/>
    </location>
</feature>
<comment type="caution">
    <text evidence="8">The sequence shown here is derived from an EMBL/GenBank/DDBJ whole genome shotgun (WGS) entry which is preliminary data.</text>
</comment>
<feature type="region of interest" description="Disordered" evidence="6">
    <location>
        <begin position="1"/>
        <end position="42"/>
    </location>
</feature>
<evidence type="ECO:0000256" key="6">
    <source>
        <dbReference type="SAM" id="MobiDB-lite"/>
    </source>
</evidence>
<dbReference type="Pfam" id="PF02653">
    <property type="entry name" value="BPD_transp_2"/>
    <property type="match status" value="1"/>
</dbReference>
<accession>A0A4U2YXB8</accession>
<dbReference type="RefSeq" id="WP_137065275.1">
    <property type="nucleotide sequence ID" value="NZ_CP040748.1"/>
</dbReference>
<proteinExistence type="predicted"/>
<feature type="transmembrane region" description="Helical" evidence="7">
    <location>
        <begin position="289"/>
        <end position="308"/>
    </location>
</feature>
<dbReference type="Proteomes" id="UP000307808">
    <property type="component" value="Unassembled WGS sequence"/>
</dbReference>
<evidence type="ECO:0000256" key="5">
    <source>
        <dbReference type="ARBA" id="ARBA00023136"/>
    </source>
</evidence>
<reference evidence="8 9" key="1">
    <citation type="submission" date="2019-04" db="EMBL/GenBank/DDBJ databases">
        <authorList>
            <person name="Dong K."/>
        </authorList>
    </citation>
    <scope>NUCLEOTIDE SEQUENCE [LARGE SCALE GENOMIC DNA]</scope>
    <source>
        <strain evidence="9">dk3543</strain>
    </source>
</reference>
<feature type="transmembrane region" description="Helical" evidence="7">
    <location>
        <begin position="237"/>
        <end position="255"/>
    </location>
</feature>
<keyword evidence="3 7" id="KW-0812">Transmembrane</keyword>
<dbReference type="GO" id="GO:0022857">
    <property type="term" value="F:transmembrane transporter activity"/>
    <property type="evidence" value="ECO:0007669"/>
    <property type="project" value="InterPro"/>
</dbReference>
<dbReference type="PANTHER" id="PTHR47089">
    <property type="entry name" value="ABC TRANSPORTER, PERMEASE PROTEIN"/>
    <property type="match status" value="1"/>
</dbReference>
<keyword evidence="9" id="KW-1185">Reference proteome</keyword>
<keyword evidence="5 7" id="KW-0472">Membrane</keyword>
<feature type="transmembrane region" description="Helical" evidence="7">
    <location>
        <begin position="166"/>
        <end position="184"/>
    </location>
</feature>
<dbReference type="InterPro" id="IPR001851">
    <property type="entry name" value="ABC_transp_permease"/>
</dbReference>
<feature type="transmembrane region" description="Helical" evidence="7">
    <location>
        <begin position="60"/>
        <end position="79"/>
    </location>
</feature>
<evidence type="ECO:0000256" key="2">
    <source>
        <dbReference type="ARBA" id="ARBA00022475"/>
    </source>
</evidence>
<protein>
    <submittedName>
        <fullName evidence="8">ABC transporter permease</fullName>
    </submittedName>
</protein>
<dbReference type="GO" id="GO:0005886">
    <property type="term" value="C:plasma membrane"/>
    <property type="evidence" value="ECO:0007669"/>
    <property type="project" value="UniProtKB-SubCell"/>
</dbReference>
<keyword evidence="2" id="KW-1003">Cell membrane</keyword>